<sequence>MIQIIIQNKDEGTIKDFQILSYLNIIDYLMVNFIQKYNSNIFKLQQQKIRKLKIGLDKSITINLIKNRKDYTLKYDIYKNTDDLLFQVGETIGDFESTCYYKIKPTYILTLNNSKTRIKDIRTDLIIFLYLQNDHWKYFQGFNILCFSKHLFCFRSIAKIKTCLTYFRQVQAQHLISSQQLILHNSFDWSQKNQSIQSLSQYELWQNTMKNFQQIQSTQNANIAFTKKLKEANQINFQLKYIHHIEFENRPNVQEQIKKNTIILCLVDLDLIDSI</sequence>
<reference evidence="1" key="1">
    <citation type="submission" date="2021-01" db="EMBL/GenBank/DDBJ databases">
        <authorList>
            <consortium name="Genoscope - CEA"/>
            <person name="William W."/>
        </authorList>
    </citation>
    <scope>NUCLEOTIDE SEQUENCE</scope>
</reference>
<proteinExistence type="predicted"/>
<name>A0A8S1JXR4_PARPR</name>
<evidence type="ECO:0000313" key="2">
    <source>
        <dbReference type="Proteomes" id="UP000688137"/>
    </source>
</evidence>
<gene>
    <name evidence="1" type="ORF">PPRIM_AZ9-3.1.T0040207</name>
</gene>
<protein>
    <submittedName>
        <fullName evidence="1">Uncharacterized protein</fullName>
    </submittedName>
</protein>
<dbReference type="EMBL" id="CAJJDM010000001">
    <property type="protein sequence ID" value="CAD8042988.1"/>
    <property type="molecule type" value="Genomic_DNA"/>
</dbReference>
<dbReference type="AlphaFoldDB" id="A0A8S1JXR4"/>
<organism evidence="1 2">
    <name type="scientific">Paramecium primaurelia</name>
    <dbReference type="NCBI Taxonomy" id="5886"/>
    <lineage>
        <taxon>Eukaryota</taxon>
        <taxon>Sar</taxon>
        <taxon>Alveolata</taxon>
        <taxon>Ciliophora</taxon>
        <taxon>Intramacronucleata</taxon>
        <taxon>Oligohymenophorea</taxon>
        <taxon>Peniculida</taxon>
        <taxon>Parameciidae</taxon>
        <taxon>Paramecium</taxon>
    </lineage>
</organism>
<keyword evidence="2" id="KW-1185">Reference proteome</keyword>
<comment type="caution">
    <text evidence="1">The sequence shown here is derived from an EMBL/GenBank/DDBJ whole genome shotgun (WGS) entry which is preliminary data.</text>
</comment>
<accession>A0A8S1JXR4</accession>
<dbReference type="Proteomes" id="UP000688137">
    <property type="component" value="Unassembled WGS sequence"/>
</dbReference>
<evidence type="ECO:0000313" key="1">
    <source>
        <dbReference type="EMBL" id="CAD8042988.1"/>
    </source>
</evidence>